<keyword evidence="1 5" id="KW-0489">Methyltransferase</keyword>
<sequence>MMSELRERKSENKQRYNVDERDVQYFSAFANTWWDDTGELKVLREMNQVRVPFIRNGLIVNNDPEYWVEGQTSNTLKGFKILDVGCGAGVLSEPLGLYGAEVVGIDPSKDLIEAANNHLSKTKETHKLNVSYYSETIEEHVMKYREKYDAIIASEVVEHVVDKKAFLKSCIEALKPGGSIFVTTLNKNWFSWICAIIFAEFILGILPKHTHIYDQFISPGDVKDMLKELNCRTIKILGWRNEWFWSKYKFQSNTSIQYGLHAIKQAKTDNFH</sequence>
<keyword evidence="2 5" id="KW-0808">Transferase</keyword>
<name>A0A1J1J3H8_9DIPT</name>
<dbReference type="Gene3D" id="3.40.50.150">
    <property type="entry name" value="Vaccinia Virus protein VP39"/>
    <property type="match status" value="1"/>
</dbReference>
<evidence type="ECO:0000256" key="1">
    <source>
        <dbReference type="ARBA" id="ARBA00022603"/>
    </source>
</evidence>
<evidence type="ECO:0000256" key="3">
    <source>
        <dbReference type="ARBA" id="ARBA00022688"/>
    </source>
</evidence>
<dbReference type="CDD" id="cd02440">
    <property type="entry name" value="AdoMet_MTases"/>
    <property type="match status" value="1"/>
</dbReference>
<dbReference type="PANTHER" id="PTHR43464:SF19">
    <property type="entry name" value="UBIQUINONE BIOSYNTHESIS O-METHYLTRANSFERASE, MITOCHONDRIAL"/>
    <property type="match status" value="1"/>
</dbReference>
<keyword evidence="3 5" id="KW-0831">Ubiquinone biosynthesis</keyword>
<feature type="binding site" evidence="5">
    <location>
        <position position="155"/>
    </location>
    <ligand>
        <name>Mg(2+)</name>
        <dbReference type="ChEBI" id="CHEBI:18420"/>
    </ligand>
</feature>
<evidence type="ECO:0000313" key="7">
    <source>
        <dbReference type="Proteomes" id="UP000183832"/>
    </source>
</evidence>
<comment type="cofactor">
    <cofactor evidence="5">
        <name>Mg(2+)</name>
        <dbReference type="ChEBI" id="CHEBI:18420"/>
    </cofactor>
</comment>
<dbReference type="InterPro" id="IPR029063">
    <property type="entry name" value="SAM-dependent_MTases_sf"/>
</dbReference>
<dbReference type="SUPFAM" id="SSF53335">
    <property type="entry name" value="S-adenosyl-L-methionine-dependent methyltransferases"/>
    <property type="match status" value="1"/>
</dbReference>
<organism evidence="6 7">
    <name type="scientific">Clunio marinus</name>
    <dbReference type="NCBI Taxonomy" id="568069"/>
    <lineage>
        <taxon>Eukaryota</taxon>
        <taxon>Metazoa</taxon>
        <taxon>Ecdysozoa</taxon>
        <taxon>Arthropoda</taxon>
        <taxon>Hexapoda</taxon>
        <taxon>Insecta</taxon>
        <taxon>Pterygota</taxon>
        <taxon>Neoptera</taxon>
        <taxon>Endopterygota</taxon>
        <taxon>Diptera</taxon>
        <taxon>Nematocera</taxon>
        <taxon>Chironomoidea</taxon>
        <taxon>Chironomidae</taxon>
        <taxon>Clunio</taxon>
    </lineage>
</organism>
<comment type="pathway">
    <text evidence="5">Cofactor biosynthesis; ubiquinone biosynthesis.</text>
</comment>
<keyword evidence="7" id="KW-1185">Reference proteome</keyword>
<dbReference type="EMBL" id="CVRI01000066">
    <property type="protein sequence ID" value="CRL06356.1"/>
    <property type="molecule type" value="Genomic_DNA"/>
</dbReference>
<keyword evidence="5" id="KW-0999">Mitochondrion inner membrane</keyword>
<dbReference type="Pfam" id="PF13489">
    <property type="entry name" value="Methyltransf_23"/>
    <property type="match status" value="1"/>
</dbReference>
<evidence type="ECO:0000256" key="5">
    <source>
        <dbReference type="HAMAP-Rule" id="MF_03190"/>
    </source>
</evidence>
<keyword evidence="5" id="KW-0460">Magnesium</keyword>
<comment type="catalytic activity">
    <reaction evidence="5">
        <text>a 3-demethylubiquinol + S-adenosyl-L-methionine = a ubiquinol + S-adenosyl-L-homocysteine + H(+)</text>
        <dbReference type="Rhea" id="RHEA:44380"/>
        <dbReference type="Rhea" id="RHEA-COMP:9566"/>
        <dbReference type="Rhea" id="RHEA-COMP:10914"/>
        <dbReference type="ChEBI" id="CHEBI:15378"/>
        <dbReference type="ChEBI" id="CHEBI:17976"/>
        <dbReference type="ChEBI" id="CHEBI:57856"/>
        <dbReference type="ChEBI" id="CHEBI:59789"/>
        <dbReference type="ChEBI" id="CHEBI:84422"/>
        <dbReference type="EC" id="2.1.1.64"/>
    </reaction>
</comment>
<keyword evidence="5" id="KW-0472">Membrane</keyword>
<dbReference type="GO" id="GO:0120537">
    <property type="term" value="F:3-demethylubiquinone 3-O-methyltransferase activity"/>
    <property type="evidence" value="ECO:0007669"/>
    <property type="project" value="RHEA"/>
</dbReference>
<protein>
    <recommendedName>
        <fullName evidence="5">Ubiquinone biosynthesis O-methyltransferase, mitochondrial</fullName>
    </recommendedName>
    <alternativeName>
        <fullName evidence="5">3-demethylubiquinol 3-O-methyltransferase</fullName>
        <ecNumber evidence="5">2.1.1.64</ecNumber>
    </alternativeName>
    <alternativeName>
        <fullName evidence="5">3-demethylubiquinone 3-O-methyltransferase</fullName>
        <ecNumber evidence="5">2.1.1.-</ecNumber>
    </alternativeName>
    <alternativeName>
        <fullName evidence="5">Polyprenyldihydroxybenzoate methyltransferase</fullName>
        <ecNumber evidence="5">2.1.1.114</ecNumber>
    </alternativeName>
</protein>
<accession>A0A1J1J3H8</accession>
<feature type="binding site" evidence="5">
    <location>
        <position position="106"/>
    </location>
    <ligand>
        <name>S-adenosyl-L-methionine</name>
        <dbReference type="ChEBI" id="CHEBI:59789"/>
    </ligand>
</feature>
<dbReference type="EC" id="2.1.1.64" evidence="5"/>
<comment type="function">
    <text evidence="5">O-methyltransferase required for two non-consecutive steps during ubiquinone biosynthesis. Catalyzes the 2 O-methylation of 3,4-dihydroxy-5-(all-trans-polyprenyl)benzoic acid into 4-hydroxy-3-methoxy-5-(all-trans-polyprenyl)benzoic acid. Also catalyzes the last step of ubiquinone biosynthesis by mediating methylation of 3-demethylubiquinone into ubiquinone. Also able to mediate the methylation of 3-demethylubiquinol into ubiquinol.</text>
</comment>
<proteinExistence type="inferred from homology"/>
<comment type="catalytic activity">
    <reaction evidence="5">
        <text>a 3-demethylubiquinone + S-adenosyl-L-methionine = a ubiquinone + S-adenosyl-L-homocysteine</text>
        <dbReference type="Rhea" id="RHEA:81215"/>
        <dbReference type="Rhea" id="RHEA-COMP:9565"/>
        <dbReference type="Rhea" id="RHEA-COMP:19654"/>
        <dbReference type="ChEBI" id="CHEBI:16389"/>
        <dbReference type="ChEBI" id="CHEBI:57856"/>
        <dbReference type="ChEBI" id="CHEBI:59789"/>
        <dbReference type="ChEBI" id="CHEBI:231825"/>
    </reaction>
</comment>
<dbReference type="InterPro" id="IPR010233">
    <property type="entry name" value="UbiG_MeTrfase"/>
</dbReference>
<dbReference type="NCBIfam" id="TIGR01983">
    <property type="entry name" value="UbiG"/>
    <property type="match status" value="1"/>
</dbReference>
<reference evidence="6 7" key="1">
    <citation type="submission" date="2015-04" db="EMBL/GenBank/DDBJ databases">
        <authorList>
            <person name="Syromyatnikov M.Y."/>
            <person name="Popov V.N."/>
        </authorList>
    </citation>
    <scope>NUCLEOTIDE SEQUENCE [LARGE SCALE GENOMIC DNA]</scope>
</reference>
<feature type="binding site" evidence="5">
    <location>
        <position position="50"/>
    </location>
    <ligand>
        <name>S-adenosyl-L-methionine</name>
        <dbReference type="ChEBI" id="CHEBI:59789"/>
    </ligand>
</feature>
<feature type="binding site" evidence="5">
    <location>
        <position position="154"/>
    </location>
    <ligand>
        <name>S-adenosyl-L-methionine</name>
        <dbReference type="ChEBI" id="CHEBI:59789"/>
    </ligand>
</feature>
<evidence type="ECO:0000313" key="6">
    <source>
        <dbReference type="EMBL" id="CRL06356.1"/>
    </source>
</evidence>
<comment type="subcellular location">
    <subcellularLocation>
        <location evidence="5">Mitochondrion inner membrane</location>
        <topology evidence="5">Peripheral membrane protein</topology>
        <orientation evidence="5">Matrix side</orientation>
    </subcellularLocation>
</comment>
<feature type="binding site" evidence="5">
    <location>
        <position position="159"/>
    </location>
    <ligand>
        <name>Mg(2+)</name>
        <dbReference type="ChEBI" id="CHEBI:18420"/>
    </ligand>
</feature>
<dbReference type="PANTHER" id="PTHR43464">
    <property type="entry name" value="METHYLTRANSFERASE"/>
    <property type="match status" value="1"/>
</dbReference>
<dbReference type="AlphaFoldDB" id="A0A1J1J3H8"/>
<dbReference type="UniPathway" id="UPA00232"/>
<dbReference type="OrthoDB" id="3265906at2759"/>
<keyword evidence="5" id="KW-0479">Metal-binding</keyword>
<evidence type="ECO:0000256" key="2">
    <source>
        <dbReference type="ARBA" id="ARBA00022679"/>
    </source>
</evidence>
<comment type="subunit">
    <text evidence="5">Component of a multi-subunit COQ enzyme complex.</text>
</comment>
<keyword evidence="4 5" id="KW-0949">S-adenosyl-L-methionine</keyword>
<dbReference type="GO" id="GO:0032259">
    <property type="term" value="P:methylation"/>
    <property type="evidence" value="ECO:0007669"/>
    <property type="project" value="UniProtKB-KW"/>
</dbReference>
<comment type="similarity">
    <text evidence="5">Belongs to the class I-like SAM-binding methyltransferase superfamily. UbiG/COQ3 family.</text>
</comment>
<dbReference type="GO" id="GO:0061542">
    <property type="term" value="F:3-demethylubiquinol 3-O-methyltransferase activity"/>
    <property type="evidence" value="ECO:0007669"/>
    <property type="project" value="UniProtKB-UniRule"/>
</dbReference>
<dbReference type="Proteomes" id="UP000183832">
    <property type="component" value="Unassembled WGS sequence"/>
</dbReference>
<dbReference type="HAMAP" id="MF_00472">
    <property type="entry name" value="UbiG"/>
    <property type="match status" value="1"/>
</dbReference>
<dbReference type="EC" id="2.1.1.-" evidence="5"/>
<dbReference type="GO" id="GO:0010420">
    <property type="term" value="F:polyprenyldihydroxybenzoate methyltransferase activity"/>
    <property type="evidence" value="ECO:0007669"/>
    <property type="project" value="UniProtKB-UniRule"/>
</dbReference>
<feature type="binding site" evidence="5">
    <location>
        <position position="85"/>
    </location>
    <ligand>
        <name>S-adenosyl-L-methionine</name>
        <dbReference type="ChEBI" id="CHEBI:59789"/>
    </ligand>
</feature>
<feature type="binding site" evidence="5">
    <location>
        <position position="158"/>
    </location>
    <ligand>
        <name>Mg(2+)</name>
        <dbReference type="ChEBI" id="CHEBI:18420"/>
    </ligand>
</feature>
<dbReference type="GO" id="GO:0046872">
    <property type="term" value="F:metal ion binding"/>
    <property type="evidence" value="ECO:0007669"/>
    <property type="project" value="UniProtKB-KW"/>
</dbReference>
<keyword evidence="5" id="KW-0496">Mitochondrion</keyword>
<comment type="catalytic activity">
    <reaction evidence="5">
        <text>a 3,4-dihydroxy-5-(all-trans-polyprenyl)benzoate + S-adenosyl-L-methionine = a 4-hydroxy-3-methoxy-5-(all-trans-polyprenyl)benzoate + S-adenosyl-L-homocysteine + H(+)</text>
        <dbReference type="Rhea" id="RHEA:44452"/>
        <dbReference type="Rhea" id="RHEA-COMP:10930"/>
        <dbReference type="Rhea" id="RHEA-COMP:10931"/>
        <dbReference type="ChEBI" id="CHEBI:15378"/>
        <dbReference type="ChEBI" id="CHEBI:57856"/>
        <dbReference type="ChEBI" id="CHEBI:59789"/>
        <dbReference type="ChEBI" id="CHEBI:64694"/>
        <dbReference type="ChEBI" id="CHEBI:84443"/>
        <dbReference type="EC" id="2.1.1.114"/>
    </reaction>
</comment>
<dbReference type="GO" id="GO:0031314">
    <property type="term" value="C:extrinsic component of mitochondrial inner membrane"/>
    <property type="evidence" value="ECO:0007669"/>
    <property type="project" value="UniProtKB-UniRule"/>
</dbReference>
<dbReference type="EC" id="2.1.1.114" evidence="5"/>
<gene>
    <name evidence="5" type="primary">coq3</name>
    <name evidence="6" type="ORF">CLUMA_CG018882</name>
</gene>
<dbReference type="STRING" id="568069.A0A1J1J3H8"/>
<evidence type="ECO:0000256" key="4">
    <source>
        <dbReference type="ARBA" id="ARBA00022691"/>
    </source>
</evidence>